<feature type="region of interest" description="Disordered" evidence="10">
    <location>
        <begin position="716"/>
        <end position="792"/>
    </location>
</feature>
<comment type="subcellular location">
    <subcellularLocation>
        <location evidence="2">Membrane</location>
    </subcellularLocation>
</comment>
<evidence type="ECO:0000256" key="6">
    <source>
        <dbReference type="ARBA" id="ARBA00022692"/>
    </source>
</evidence>
<dbReference type="InterPro" id="IPR036890">
    <property type="entry name" value="HATPase_C_sf"/>
</dbReference>
<dbReference type="PANTHER" id="PTHR45436">
    <property type="entry name" value="SENSOR HISTIDINE KINASE YKOH"/>
    <property type="match status" value="1"/>
</dbReference>
<feature type="transmembrane region" description="Helical" evidence="11">
    <location>
        <begin position="323"/>
        <end position="348"/>
    </location>
</feature>
<dbReference type="GO" id="GO:0000160">
    <property type="term" value="P:phosphorelay signal transduction system"/>
    <property type="evidence" value="ECO:0007669"/>
    <property type="project" value="UniProtKB-KW"/>
</dbReference>
<keyword evidence="7" id="KW-0418">Kinase</keyword>
<dbReference type="Pfam" id="PF02518">
    <property type="entry name" value="HATPase_c"/>
    <property type="match status" value="1"/>
</dbReference>
<comment type="caution">
    <text evidence="13">The sequence shown here is derived from an EMBL/GenBank/DDBJ whole genome shotgun (WGS) entry which is preliminary data.</text>
</comment>
<protein>
    <recommendedName>
        <fullName evidence="3">histidine kinase</fullName>
        <ecNumber evidence="3">2.7.13.3</ecNumber>
    </recommendedName>
</protein>
<evidence type="ECO:0000256" key="5">
    <source>
        <dbReference type="ARBA" id="ARBA00022679"/>
    </source>
</evidence>
<evidence type="ECO:0000259" key="12">
    <source>
        <dbReference type="PROSITE" id="PS50885"/>
    </source>
</evidence>
<comment type="catalytic activity">
    <reaction evidence="1">
        <text>ATP + protein L-histidine = ADP + protein N-phospho-L-histidine.</text>
        <dbReference type="EC" id="2.7.13.3"/>
    </reaction>
</comment>
<keyword evidence="8 11" id="KW-1133">Transmembrane helix</keyword>
<dbReference type="InterPro" id="IPR013587">
    <property type="entry name" value="Nitrate/nitrite_sensing"/>
</dbReference>
<feature type="region of interest" description="Disordered" evidence="10">
    <location>
        <begin position="646"/>
        <end position="704"/>
    </location>
</feature>
<keyword evidence="4" id="KW-0597">Phosphoprotein</keyword>
<dbReference type="InterPro" id="IPR050428">
    <property type="entry name" value="TCS_sensor_his_kinase"/>
</dbReference>
<evidence type="ECO:0000256" key="3">
    <source>
        <dbReference type="ARBA" id="ARBA00012438"/>
    </source>
</evidence>
<evidence type="ECO:0000256" key="11">
    <source>
        <dbReference type="SAM" id="Phobius"/>
    </source>
</evidence>
<gene>
    <name evidence="13" type="ORF">EAS64_30300</name>
</gene>
<evidence type="ECO:0000256" key="4">
    <source>
        <dbReference type="ARBA" id="ARBA00022553"/>
    </source>
</evidence>
<reference evidence="13 14" key="1">
    <citation type="submission" date="2018-11" db="EMBL/GenBank/DDBJ databases">
        <title>Trebonia kvetii gen.nov., sp.nov., a novel acidophilic actinobacterium, and proposal of the new actinobacterial family Treboniaceae fam. nov.</title>
        <authorList>
            <person name="Rapoport D."/>
            <person name="Sagova-Mareckova M."/>
            <person name="Sedlacek I."/>
            <person name="Provaznik J."/>
            <person name="Kralova S."/>
            <person name="Pavlinic D."/>
            <person name="Benes V."/>
            <person name="Kopecky J."/>
        </authorList>
    </citation>
    <scope>NUCLEOTIDE SEQUENCE [LARGE SCALE GENOMIC DNA]</scope>
    <source>
        <strain evidence="13 14">15Tr583</strain>
    </source>
</reference>
<dbReference type="Gene3D" id="6.10.340.10">
    <property type="match status" value="1"/>
</dbReference>
<dbReference type="Gene3D" id="3.30.565.10">
    <property type="entry name" value="Histidine kinase-like ATPase, C-terminal domain"/>
    <property type="match status" value="1"/>
</dbReference>
<keyword evidence="11" id="KW-0472">Membrane</keyword>
<proteinExistence type="predicted"/>
<evidence type="ECO:0000256" key="1">
    <source>
        <dbReference type="ARBA" id="ARBA00000085"/>
    </source>
</evidence>
<dbReference type="InterPro" id="IPR003660">
    <property type="entry name" value="HAMP_dom"/>
</dbReference>
<dbReference type="OrthoDB" id="3502710at2"/>
<dbReference type="GO" id="GO:0005886">
    <property type="term" value="C:plasma membrane"/>
    <property type="evidence" value="ECO:0007669"/>
    <property type="project" value="TreeGrafter"/>
</dbReference>
<dbReference type="EC" id="2.7.13.3" evidence="3"/>
<organism evidence="13 14">
    <name type="scientific">Trebonia kvetii</name>
    <dbReference type="NCBI Taxonomy" id="2480626"/>
    <lineage>
        <taxon>Bacteria</taxon>
        <taxon>Bacillati</taxon>
        <taxon>Actinomycetota</taxon>
        <taxon>Actinomycetes</taxon>
        <taxon>Streptosporangiales</taxon>
        <taxon>Treboniaceae</taxon>
        <taxon>Trebonia</taxon>
    </lineage>
</organism>
<dbReference type="SMART" id="SM00387">
    <property type="entry name" value="HATPase_c"/>
    <property type="match status" value="1"/>
</dbReference>
<keyword evidence="9" id="KW-0902">Two-component regulatory system</keyword>
<feature type="domain" description="HAMP" evidence="12">
    <location>
        <begin position="345"/>
        <end position="414"/>
    </location>
</feature>
<evidence type="ECO:0000256" key="10">
    <source>
        <dbReference type="SAM" id="MobiDB-lite"/>
    </source>
</evidence>
<keyword evidence="5" id="KW-0808">Transferase</keyword>
<dbReference type="SUPFAM" id="SSF55874">
    <property type="entry name" value="ATPase domain of HSP90 chaperone/DNA topoisomerase II/histidine kinase"/>
    <property type="match status" value="1"/>
</dbReference>
<evidence type="ECO:0000256" key="8">
    <source>
        <dbReference type="ARBA" id="ARBA00022989"/>
    </source>
</evidence>
<dbReference type="Pfam" id="PF08376">
    <property type="entry name" value="NIT"/>
    <property type="match status" value="1"/>
</dbReference>
<evidence type="ECO:0000256" key="7">
    <source>
        <dbReference type="ARBA" id="ARBA00022777"/>
    </source>
</evidence>
<dbReference type="InterPro" id="IPR003594">
    <property type="entry name" value="HATPase_dom"/>
</dbReference>
<dbReference type="GO" id="GO:0004673">
    <property type="term" value="F:protein histidine kinase activity"/>
    <property type="evidence" value="ECO:0007669"/>
    <property type="project" value="UniProtKB-EC"/>
</dbReference>
<accession>A0A6P2BRT0</accession>
<keyword evidence="14" id="KW-1185">Reference proteome</keyword>
<evidence type="ECO:0000256" key="9">
    <source>
        <dbReference type="ARBA" id="ARBA00023012"/>
    </source>
</evidence>
<evidence type="ECO:0000313" key="13">
    <source>
        <dbReference type="EMBL" id="TVZ01752.1"/>
    </source>
</evidence>
<evidence type="ECO:0000313" key="14">
    <source>
        <dbReference type="Proteomes" id="UP000460272"/>
    </source>
</evidence>
<dbReference type="PROSITE" id="PS50885">
    <property type="entry name" value="HAMP"/>
    <property type="match status" value="1"/>
</dbReference>
<sequence length="792" mass="84383">MTGNLRANPRRRRQGWRRRWTSSIRTRVLAIVLIPSAALLITGASVAGYLISEGISARNFSSYFVQASGPLVQFTSALEQERTISLRALGGDRQAQAGLQAQWNTTDAALNRLIPAANVAQGLNPHAVTRSNALLHELADEMPVVRQGVQTGRASVSDVDAFYTRLAVGDSSVLLQSALSAPDTTTAIDEITVLDLNSVPDLHSRVVGLGAGWAVRGIVTQPDRLILAQLTGAYRNQLQALASRLPQSGQAAYDRLVAGNAWRLATSGEDDLAQRGKLAMPLGSWLSAENTVSADLFGLWGDDLRHAQAAAVDAANRSLSRSILAGSLVLVLAVAAFVAAIVLANGLVRRLRRLRTNTLELADSKLPSIVRRIGGGDSVDVESEVAMLDYGSDEIGQVAEAFNTAQRTAVAAAAAEARTRAGISKVFLDIAHRSQLVVHRQLELLDVAEAKQNDPEHLELLFQLDHLATRARRNAENLLILGGGQPGRRWRRPAALEDIVRSAVSETEHFARVSTVRLPDVQVQGAVVGDLIHLLAELVDNATAFSPPDAAVTVRGNLVGKGVVVELEDQGLGIEFGERERLNETLANPPDFQAMALSGQRQLGLFVVGQLAQRHGIAVSLLESAYGGIKAIVLIPSGVIEADATAGGDSSAMRRPGRHEQPQQVLAGVAPGPVPRPRGRQDADLRGQPTAERPAEPVSLPPSWPDVQVAAASLTPWDTAPGPASGPAGRNRVALPRRERMANLAPGLRLDAEAADSTGPRRTRSPEEARGSMSAFQRGTRLGRDSSGQDNR</sequence>
<dbReference type="AlphaFoldDB" id="A0A6P2BRT0"/>
<keyword evidence="6 11" id="KW-0812">Transmembrane</keyword>
<dbReference type="EMBL" id="RPFW01000006">
    <property type="protein sequence ID" value="TVZ01752.1"/>
    <property type="molecule type" value="Genomic_DNA"/>
</dbReference>
<dbReference type="PANTHER" id="PTHR45436:SF5">
    <property type="entry name" value="SENSOR HISTIDINE KINASE TRCS"/>
    <property type="match status" value="1"/>
</dbReference>
<evidence type="ECO:0000256" key="2">
    <source>
        <dbReference type="ARBA" id="ARBA00004370"/>
    </source>
</evidence>
<dbReference type="Proteomes" id="UP000460272">
    <property type="component" value="Unassembled WGS sequence"/>
</dbReference>
<name>A0A6P2BRT0_9ACTN</name>